<sequence>IDWQALARDMALNGEILVFQTGFDEVHIFWTR</sequence>
<dbReference type="Proteomes" id="UP000259610">
    <property type="component" value="Unassembled WGS sequence"/>
</dbReference>
<name>A0A3B9H1V3_9PROT</name>
<dbReference type="AlphaFoldDB" id="A0A3B9H1V3"/>
<dbReference type="EMBL" id="DMAN01000361">
    <property type="protein sequence ID" value="HAE28682.1"/>
    <property type="molecule type" value="Genomic_DNA"/>
</dbReference>
<evidence type="ECO:0000313" key="1">
    <source>
        <dbReference type="EMBL" id="HAE28682.1"/>
    </source>
</evidence>
<accession>A0A3B9H1V3</accession>
<reference evidence="1 2" key="1">
    <citation type="journal article" date="2018" name="Nat. Biotechnol.">
        <title>A standardized bacterial taxonomy based on genome phylogeny substantially revises the tree of life.</title>
        <authorList>
            <person name="Parks D.H."/>
            <person name="Chuvochina M."/>
            <person name="Waite D.W."/>
            <person name="Rinke C."/>
            <person name="Skarshewski A."/>
            <person name="Chaumeil P.A."/>
            <person name="Hugenholtz P."/>
        </authorList>
    </citation>
    <scope>NUCLEOTIDE SEQUENCE [LARGE SCALE GENOMIC DNA]</scope>
    <source>
        <strain evidence="1">UBA8733</strain>
    </source>
</reference>
<evidence type="ECO:0000313" key="2">
    <source>
        <dbReference type="Proteomes" id="UP000259610"/>
    </source>
</evidence>
<proteinExistence type="predicted"/>
<protein>
    <submittedName>
        <fullName evidence="1">Antirestriction protein ArdA</fullName>
    </submittedName>
</protein>
<feature type="non-terminal residue" evidence="1">
    <location>
        <position position="1"/>
    </location>
</feature>
<gene>
    <name evidence="1" type="ORF">DCG58_16075</name>
</gene>
<organism evidence="1 2">
    <name type="scientific">Hyphomonas adhaerens</name>
    <dbReference type="NCBI Taxonomy" id="81029"/>
    <lineage>
        <taxon>Bacteria</taxon>
        <taxon>Pseudomonadati</taxon>
        <taxon>Pseudomonadota</taxon>
        <taxon>Alphaproteobacteria</taxon>
        <taxon>Hyphomonadales</taxon>
        <taxon>Hyphomonadaceae</taxon>
        <taxon>Hyphomonas</taxon>
    </lineage>
</organism>
<comment type="caution">
    <text evidence="1">The sequence shown here is derived from an EMBL/GenBank/DDBJ whole genome shotgun (WGS) entry which is preliminary data.</text>
</comment>